<comment type="subcellular location">
    <subcellularLocation>
        <location evidence="2">Cytoplasm</location>
    </subcellularLocation>
    <subcellularLocation>
        <location evidence="1">Membrane</location>
    </subcellularLocation>
</comment>
<feature type="region of interest" description="Disordered" evidence="11">
    <location>
        <begin position="904"/>
        <end position="1103"/>
    </location>
</feature>
<evidence type="ECO:0000256" key="10">
    <source>
        <dbReference type="PROSITE-ProRule" id="PRU00782"/>
    </source>
</evidence>
<keyword evidence="10" id="KW-0009">Actin-binding</keyword>
<evidence type="ECO:0000256" key="4">
    <source>
        <dbReference type="ARBA" id="ARBA00022741"/>
    </source>
</evidence>
<dbReference type="GO" id="GO:0016459">
    <property type="term" value="C:myosin complex"/>
    <property type="evidence" value="ECO:0007669"/>
    <property type="project" value="UniProtKB-KW"/>
</dbReference>
<dbReference type="AlphaFoldDB" id="A0A3B5KM60"/>
<keyword evidence="5" id="KW-0067">ATP-binding</keyword>
<feature type="compositionally biased region" description="Polar residues" evidence="11">
    <location>
        <begin position="932"/>
        <end position="947"/>
    </location>
</feature>
<dbReference type="GO" id="GO:0005737">
    <property type="term" value="C:cytoplasm"/>
    <property type="evidence" value="ECO:0007669"/>
    <property type="project" value="UniProtKB-SubCell"/>
</dbReference>
<dbReference type="PANTHER" id="PTHR46184:SF3">
    <property type="entry name" value="UNCONVENTIONAL MYOSIN-IXA"/>
    <property type="match status" value="1"/>
</dbReference>
<dbReference type="InterPro" id="IPR001609">
    <property type="entry name" value="Myosin_head_motor_dom-like"/>
</dbReference>
<dbReference type="Gene3D" id="1.20.5.190">
    <property type="match status" value="3"/>
</dbReference>
<feature type="region of interest" description="Disordered" evidence="11">
    <location>
        <begin position="371"/>
        <end position="394"/>
    </location>
</feature>
<keyword evidence="8" id="KW-0472">Membrane</keyword>
<comment type="similarity">
    <text evidence="10">Belongs to the TRAFAC class myosin-kinesin ATPase superfamily. Myosin family.</text>
</comment>
<dbReference type="FunFam" id="1.20.58.530:FF:000005">
    <property type="entry name" value="unconventional myosin-IXa isoform X1"/>
    <property type="match status" value="1"/>
</dbReference>
<evidence type="ECO:0000256" key="9">
    <source>
        <dbReference type="ARBA" id="ARBA00023175"/>
    </source>
</evidence>
<feature type="compositionally biased region" description="Basic and acidic residues" evidence="11">
    <location>
        <begin position="904"/>
        <end position="923"/>
    </location>
</feature>
<dbReference type="SMART" id="SM00015">
    <property type="entry name" value="IQ"/>
    <property type="match status" value="6"/>
</dbReference>
<dbReference type="FunFam" id="1.20.120.720:FF:000003">
    <property type="entry name" value="Putative unconventional myosin-IXa"/>
    <property type="match status" value="1"/>
</dbReference>
<evidence type="ECO:0000256" key="11">
    <source>
        <dbReference type="SAM" id="MobiDB-lite"/>
    </source>
</evidence>
<keyword evidence="9" id="KW-0505">Motor protein</keyword>
<feature type="compositionally biased region" description="Basic and acidic residues" evidence="11">
    <location>
        <begin position="818"/>
        <end position="839"/>
    </location>
</feature>
<evidence type="ECO:0000256" key="6">
    <source>
        <dbReference type="ARBA" id="ARBA00023054"/>
    </source>
</evidence>
<keyword evidence="6" id="KW-0175">Coiled coil</keyword>
<feature type="region of interest" description="Actin-binding" evidence="10">
    <location>
        <begin position="524"/>
        <end position="546"/>
    </location>
</feature>
<dbReference type="Proteomes" id="UP000261380">
    <property type="component" value="Unplaced"/>
</dbReference>
<dbReference type="PANTHER" id="PTHR46184">
    <property type="entry name" value="UNCONVENTIONAL MYOSIN-IXB-LIKE PROTEIN"/>
    <property type="match status" value="1"/>
</dbReference>
<dbReference type="GO" id="GO:0000146">
    <property type="term" value="F:microfilament motor activity"/>
    <property type="evidence" value="ECO:0007669"/>
    <property type="project" value="InterPro"/>
</dbReference>
<reference evidence="13" key="1">
    <citation type="submission" date="2025-08" db="UniProtKB">
        <authorList>
            <consortium name="Ensembl"/>
        </authorList>
    </citation>
    <scope>IDENTIFICATION</scope>
</reference>
<dbReference type="Pfam" id="PF00612">
    <property type="entry name" value="IQ"/>
    <property type="match status" value="3"/>
</dbReference>
<dbReference type="InterPro" id="IPR027417">
    <property type="entry name" value="P-loop_NTPase"/>
</dbReference>
<dbReference type="Gene3D" id="6.20.240.20">
    <property type="match status" value="1"/>
</dbReference>
<dbReference type="GO" id="GO:0005096">
    <property type="term" value="F:GTPase activator activity"/>
    <property type="evidence" value="ECO:0007669"/>
    <property type="project" value="InterPro"/>
</dbReference>
<feature type="region of interest" description="Disordered" evidence="11">
    <location>
        <begin position="808"/>
        <end position="852"/>
    </location>
</feature>
<dbReference type="FunFam" id="1.20.58.530:FF:000009">
    <property type="entry name" value="unconventional myosin-IXb isoform X1"/>
    <property type="match status" value="1"/>
</dbReference>
<protein>
    <recommendedName>
        <fullName evidence="12">Myosin motor domain-containing protein</fullName>
    </recommendedName>
</protein>
<dbReference type="Pfam" id="PF00063">
    <property type="entry name" value="Myosin_head"/>
    <property type="match status" value="2"/>
</dbReference>
<dbReference type="GO" id="GO:0005884">
    <property type="term" value="C:actin filament"/>
    <property type="evidence" value="ECO:0007669"/>
    <property type="project" value="TreeGrafter"/>
</dbReference>
<dbReference type="PRINTS" id="PR00193">
    <property type="entry name" value="MYOSINHEAVY"/>
</dbReference>
<feature type="compositionally biased region" description="Basic and acidic residues" evidence="11">
    <location>
        <begin position="948"/>
        <end position="957"/>
    </location>
</feature>
<dbReference type="GO" id="GO:0005524">
    <property type="term" value="F:ATP binding"/>
    <property type="evidence" value="ECO:0007669"/>
    <property type="project" value="UniProtKB-KW"/>
</dbReference>
<keyword evidence="4" id="KW-0547">Nucleotide-binding</keyword>
<dbReference type="InterPro" id="IPR000048">
    <property type="entry name" value="IQ_motif_EF-hand-BS"/>
</dbReference>
<comment type="caution">
    <text evidence="10">Lacks conserved residue(s) required for the propagation of feature annotation.</text>
</comment>
<evidence type="ECO:0000313" key="13">
    <source>
        <dbReference type="Ensembl" id="ENSXCOP00000001203.1"/>
    </source>
</evidence>
<dbReference type="InterPro" id="IPR046987">
    <property type="entry name" value="Myo9"/>
</dbReference>
<feature type="compositionally biased region" description="Basic and acidic residues" evidence="11">
    <location>
        <begin position="1007"/>
        <end position="1030"/>
    </location>
</feature>
<evidence type="ECO:0000259" key="12">
    <source>
        <dbReference type="PROSITE" id="PS51456"/>
    </source>
</evidence>
<evidence type="ECO:0000256" key="8">
    <source>
        <dbReference type="ARBA" id="ARBA00023136"/>
    </source>
</evidence>
<reference evidence="13" key="2">
    <citation type="submission" date="2025-09" db="UniProtKB">
        <authorList>
            <consortium name="Ensembl"/>
        </authorList>
    </citation>
    <scope>IDENTIFICATION</scope>
</reference>
<dbReference type="FunFam" id="3.40.850.10:FF:000008">
    <property type="entry name" value="Putative unconventional myosin-IXa"/>
    <property type="match status" value="1"/>
</dbReference>
<evidence type="ECO:0000256" key="2">
    <source>
        <dbReference type="ARBA" id="ARBA00004496"/>
    </source>
</evidence>
<keyword evidence="3" id="KW-0963">Cytoplasm</keyword>
<keyword evidence="14" id="KW-1185">Reference proteome</keyword>
<evidence type="ECO:0000313" key="14">
    <source>
        <dbReference type="Proteomes" id="UP000261380"/>
    </source>
</evidence>
<keyword evidence="7 10" id="KW-0518">Myosin</keyword>
<dbReference type="GeneTree" id="ENSGT00940000154905"/>
<evidence type="ECO:0000256" key="1">
    <source>
        <dbReference type="ARBA" id="ARBA00004370"/>
    </source>
</evidence>
<sequence>MEMVGFLPSTRKQIFSLLSAILHLGNIRYKKKTYRDDSIDICNPEGLPIVSELLEVKEEMLLEALTTRKTVTVGERLIVPYKLAEANTVRDSMAKSLYSALFDWIVFRTNHALLNNKDLEDSSKILSIGVLDIFGFEDYENNSFEQFCINFANERLQHYFNQHIFKLEQEEYRAEGITWHNIDYSDNSGCLNLISKKPTALFHLLDEECNFPQASNQTLLDKFKRQHEGNSYIEFPAVMEPAFIIRHYAGKVKYGVKDFREKNTDHMRPDIVALLKSSKNAFICGLMGIDPVATFRWAVLRAYFRAVVAFREAGRRHTHKNTGNDAAVPCPVVKTVDSFSFIHHPVHQRSLEILQRCKDEKYSKYGPNKSSKAFPPVISPNPGIARKNPRTPLSALQGTNALNEKNQCHALTVPLSPCRDGYGVGCNGRGSRSGCVSSSGSPALEEEGIFLNSGSSKLLERAQGILLRNKNCKSKPSLPKHLLDVKSLRYLSSVTLHDRITKSLLHLHKKKKPPSISAQFQASLTKLMETLDQSEPYFVKCIRSNAEKLPLRFNDSLVLRQLRYTGMLETVRIRQSGYSIKHTFQEFVRHFHVLLPRGTSPTKSGIREFFRRIHLPPAGYQVGHTMVFLREAERQRLQTLLHQEVLRRIVMLQRRFRAVLERRHFVSMRRAARVIQRWWRSWLLSQSGVDSSFEEAAVVCLQSAWRGYRERRQFLQQRASAVTIQRSWRSCRRRHCTQAAVVIQTAWRQVRERNRFCRARSSVTQLQAVGRGYLARVRWVEIWIRPRPDTGTDVGNLEDLVPSGLDVSVSADSSEELDPTKTDRDDDSERSRSTDEMSHKSRSKRESRRMRELEQAQFSLELLKVRTTSIGGSLLEDATGSLASHGSFEMLSVDEMETEGRPLEILRDSNHNEKPVKELRPEGPRATFYIPSDQSPVNKPNLGSPSRSVKDRKESVSRRPVVVLISMQKESPVEEGELLAAHTLEGASQTGPFDSSTAPSEGVGAPTHKEQPTEVFPHAKRDVAGAEKPSKLPTQALREENPEEPALCPPKVDVQIGQKSSVSTVLPGKQERKTVRPAQEAPSPILDTKPPKAQKKSSAQTVIVNMVEKPSSTVFSPPRRKLPFSK</sequence>
<dbReference type="PROSITE" id="PS51456">
    <property type="entry name" value="MYOSIN_MOTOR"/>
    <property type="match status" value="1"/>
</dbReference>
<dbReference type="SMART" id="SM00242">
    <property type="entry name" value="MYSc"/>
    <property type="match status" value="1"/>
</dbReference>
<organism evidence="13 14">
    <name type="scientific">Xiphophorus couchianus</name>
    <name type="common">Monterrey platyfish</name>
    <dbReference type="NCBI Taxonomy" id="32473"/>
    <lineage>
        <taxon>Eukaryota</taxon>
        <taxon>Metazoa</taxon>
        <taxon>Chordata</taxon>
        <taxon>Craniata</taxon>
        <taxon>Vertebrata</taxon>
        <taxon>Euteleostomi</taxon>
        <taxon>Actinopterygii</taxon>
        <taxon>Neopterygii</taxon>
        <taxon>Teleostei</taxon>
        <taxon>Neoteleostei</taxon>
        <taxon>Acanthomorphata</taxon>
        <taxon>Ovalentaria</taxon>
        <taxon>Atherinomorphae</taxon>
        <taxon>Cyprinodontiformes</taxon>
        <taxon>Poeciliidae</taxon>
        <taxon>Poeciliinae</taxon>
        <taxon>Xiphophorus</taxon>
    </lineage>
</organism>
<dbReference type="PROSITE" id="PS50096">
    <property type="entry name" value="IQ"/>
    <property type="match status" value="3"/>
</dbReference>
<accession>A0A3B5KM60</accession>
<evidence type="ECO:0000256" key="7">
    <source>
        <dbReference type="ARBA" id="ARBA00023123"/>
    </source>
</evidence>
<dbReference type="GO" id="GO:0035556">
    <property type="term" value="P:intracellular signal transduction"/>
    <property type="evidence" value="ECO:0007669"/>
    <property type="project" value="InterPro"/>
</dbReference>
<feature type="compositionally biased region" description="Polar residues" evidence="11">
    <location>
        <begin position="986"/>
        <end position="999"/>
    </location>
</feature>
<dbReference type="Ensembl" id="ENSXCOT00000001219.1">
    <property type="protein sequence ID" value="ENSXCOP00000001203.1"/>
    <property type="gene ID" value="ENSXCOG00000000968.1"/>
</dbReference>
<evidence type="ECO:0000256" key="5">
    <source>
        <dbReference type="ARBA" id="ARBA00022840"/>
    </source>
</evidence>
<proteinExistence type="inferred from homology"/>
<dbReference type="STRING" id="32473.ENSXCOP00000001203"/>
<dbReference type="InterPro" id="IPR036961">
    <property type="entry name" value="Kinesin_motor_dom_sf"/>
</dbReference>
<name>A0A3B5KM60_9TELE</name>
<dbReference type="SUPFAM" id="SSF52540">
    <property type="entry name" value="P-loop containing nucleoside triphosphate hydrolases"/>
    <property type="match status" value="1"/>
</dbReference>
<dbReference type="Gene3D" id="1.20.120.720">
    <property type="entry name" value="Myosin VI head, motor domain, U50 subdomain"/>
    <property type="match status" value="1"/>
</dbReference>
<evidence type="ECO:0000256" key="3">
    <source>
        <dbReference type="ARBA" id="ARBA00022490"/>
    </source>
</evidence>
<feature type="domain" description="Myosin motor" evidence="12">
    <location>
        <begin position="1"/>
        <end position="642"/>
    </location>
</feature>
<dbReference type="GO" id="GO:0051015">
    <property type="term" value="F:actin filament binding"/>
    <property type="evidence" value="ECO:0007669"/>
    <property type="project" value="TreeGrafter"/>
</dbReference>
<dbReference type="Gene3D" id="1.20.58.530">
    <property type="match status" value="2"/>
</dbReference>
<dbReference type="Gene3D" id="3.40.850.10">
    <property type="entry name" value="Kinesin motor domain"/>
    <property type="match status" value="1"/>
</dbReference>